<reference evidence="4" key="1">
    <citation type="submission" date="2022-01" db="EMBL/GenBank/DDBJ databases">
        <authorList>
            <person name="King R."/>
        </authorList>
    </citation>
    <scope>NUCLEOTIDE SEQUENCE</scope>
</reference>
<protein>
    <recommendedName>
        <fullName evidence="3">CCHC-type domain-containing protein</fullName>
    </recommendedName>
</protein>
<dbReference type="Pfam" id="PF00098">
    <property type="entry name" value="zf-CCHC"/>
    <property type="match status" value="1"/>
</dbReference>
<feature type="region of interest" description="Disordered" evidence="2">
    <location>
        <begin position="136"/>
        <end position="175"/>
    </location>
</feature>
<keyword evidence="1" id="KW-0479">Metal-binding</keyword>
<feature type="compositionally biased region" description="Basic residues" evidence="2">
    <location>
        <begin position="155"/>
        <end position="164"/>
    </location>
</feature>
<dbReference type="AlphaFoldDB" id="A0A9P0G9M6"/>
<dbReference type="SUPFAM" id="SSF57756">
    <property type="entry name" value="Retrovirus zinc finger-like domains"/>
    <property type="match status" value="1"/>
</dbReference>
<keyword evidence="1" id="KW-0862">Zinc</keyword>
<evidence type="ECO:0000313" key="5">
    <source>
        <dbReference type="Proteomes" id="UP001153636"/>
    </source>
</evidence>
<dbReference type="Proteomes" id="UP001153636">
    <property type="component" value="Chromosome 21"/>
</dbReference>
<feature type="domain" description="CCHC-type" evidence="3">
    <location>
        <begin position="105"/>
        <end position="118"/>
    </location>
</feature>
<dbReference type="EMBL" id="OV651833">
    <property type="protein sequence ID" value="CAH1107389.1"/>
    <property type="molecule type" value="Genomic_DNA"/>
</dbReference>
<evidence type="ECO:0000313" key="4">
    <source>
        <dbReference type="EMBL" id="CAH1107389.1"/>
    </source>
</evidence>
<dbReference type="InterPro" id="IPR001878">
    <property type="entry name" value="Znf_CCHC"/>
</dbReference>
<gene>
    <name evidence="4" type="ORF">PSYICH_LOCUS8076</name>
</gene>
<dbReference type="Gene3D" id="4.10.60.10">
    <property type="entry name" value="Zinc finger, CCHC-type"/>
    <property type="match status" value="1"/>
</dbReference>
<evidence type="ECO:0000256" key="1">
    <source>
        <dbReference type="PROSITE-ProRule" id="PRU00047"/>
    </source>
</evidence>
<evidence type="ECO:0000259" key="3">
    <source>
        <dbReference type="PROSITE" id="PS50158"/>
    </source>
</evidence>
<dbReference type="GO" id="GO:0003676">
    <property type="term" value="F:nucleic acid binding"/>
    <property type="evidence" value="ECO:0007669"/>
    <property type="project" value="InterPro"/>
</dbReference>
<organism evidence="4 5">
    <name type="scientific">Psylliodes chrysocephalus</name>
    <dbReference type="NCBI Taxonomy" id="3402493"/>
    <lineage>
        <taxon>Eukaryota</taxon>
        <taxon>Metazoa</taxon>
        <taxon>Ecdysozoa</taxon>
        <taxon>Arthropoda</taxon>
        <taxon>Hexapoda</taxon>
        <taxon>Insecta</taxon>
        <taxon>Pterygota</taxon>
        <taxon>Neoptera</taxon>
        <taxon>Endopterygota</taxon>
        <taxon>Coleoptera</taxon>
        <taxon>Polyphaga</taxon>
        <taxon>Cucujiformia</taxon>
        <taxon>Chrysomeloidea</taxon>
        <taxon>Chrysomelidae</taxon>
        <taxon>Galerucinae</taxon>
        <taxon>Alticini</taxon>
        <taxon>Psylliodes</taxon>
    </lineage>
</organism>
<dbReference type="SMART" id="SM00343">
    <property type="entry name" value="ZnF_C2HC"/>
    <property type="match status" value="2"/>
</dbReference>
<proteinExistence type="predicted"/>
<accession>A0A9P0G9M6</accession>
<evidence type="ECO:0000256" key="2">
    <source>
        <dbReference type="SAM" id="MobiDB-lite"/>
    </source>
</evidence>
<dbReference type="PROSITE" id="PS50158">
    <property type="entry name" value="ZF_CCHC"/>
    <property type="match status" value="1"/>
</dbReference>
<name>A0A9P0G9M6_9CUCU</name>
<keyword evidence="5" id="KW-1185">Reference proteome</keyword>
<dbReference type="InterPro" id="IPR036875">
    <property type="entry name" value="Znf_CCHC_sf"/>
</dbReference>
<keyword evidence="1" id="KW-0863">Zinc-finger</keyword>
<sequence>MLTIHIKHMDALTTKEVVEAIKTVAPNISSSEIRVTMRDTFGGTQAAIVGCEIDLGPEVLKKDRIKIGSIHCEVRQHVEVKSCNTCWSPGHFSKDCVGQNRRNACLKCGQDGHKAKDCLNEKYCPDPNISRGCIETPEKKPKSRWRHQNIETRKREKAKKRRNLGHSYDDWKGKKIPPKTMGPPCHCKKNAEHYF</sequence>
<dbReference type="GO" id="GO:0008270">
    <property type="term" value="F:zinc ion binding"/>
    <property type="evidence" value="ECO:0007669"/>
    <property type="project" value="UniProtKB-KW"/>
</dbReference>
<dbReference type="OrthoDB" id="6782564at2759"/>